<dbReference type="FunFam" id="1.20.1720.10:FF:000009">
    <property type="entry name" value="MFS multidrug transporter"/>
    <property type="match status" value="1"/>
</dbReference>
<dbReference type="PANTHER" id="PTHR23502">
    <property type="entry name" value="MAJOR FACILITATOR SUPERFAMILY"/>
    <property type="match status" value="1"/>
</dbReference>
<feature type="transmembrane region" description="Helical" evidence="8">
    <location>
        <begin position="140"/>
        <end position="163"/>
    </location>
</feature>
<dbReference type="AlphaFoldDB" id="A0AAD4KIA5"/>
<dbReference type="RefSeq" id="XP_046065432.1">
    <property type="nucleotide sequence ID" value="XM_046221317.1"/>
</dbReference>
<organism evidence="10 11">
    <name type="scientific">Talaromyces proteolyticus</name>
    <dbReference type="NCBI Taxonomy" id="1131652"/>
    <lineage>
        <taxon>Eukaryota</taxon>
        <taxon>Fungi</taxon>
        <taxon>Dikarya</taxon>
        <taxon>Ascomycota</taxon>
        <taxon>Pezizomycotina</taxon>
        <taxon>Eurotiomycetes</taxon>
        <taxon>Eurotiomycetidae</taxon>
        <taxon>Eurotiales</taxon>
        <taxon>Trichocomaceae</taxon>
        <taxon>Talaromyces</taxon>
        <taxon>Talaromyces sect. Bacilispori</taxon>
    </lineage>
</organism>
<dbReference type="Gene3D" id="1.20.1250.20">
    <property type="entry name" value="MFS general substrate transporter like domains"/>
    <property type="match status" value="1"/>
</dbReference>
<dbReference type="SUPFAM" id="SSF103473">
    <property type="entry name" value="MFS general substrate transporter"/>
    <property type="match status" value="1"/>
</dbReference>
<feature type="transmembrane region" description="Helical" evidence="8">
    <location>
        <begin position="109"/>
        <end position="128"/>
    </location>
</feature>
<evidence type="ECO:0000256" key="2">
    <source>
        <dbReference type="ARBA" id="ARBA00022448"/>
    </source>
</evidence>
<dbReference type="PANTHER" id="PTHR23502:SF26">
    <property type="entry name" value="MAJOR FACILITATOR SUPERFAMILY (MFS) PROFILE DOMAIN-CONTAINING PROTEIN"/>
    <property type="match status" value="1"/>
</dbReference>
<feature type="transmembrane region" description="Helical" evidence="8">
    <location>
        <begin position="383"/>
        <end position="404"/>
    </location>
</feature>
<keyword evidence="3 8" id="KW-0812">Transmembrane</keyword>
<evidence type="ECO:0000259" key="9">
    <source>
        <dbReference type="PROSITE" id="PS50850"/>
    </source>
</evidence>
<gene>
    <name evidence="10" type="ORF">BGW36DRAFT_433769</name>
</gene>
<evidence type="ECO:0000256" key="4">
    <source>
        <dbReference type="ARBA" id="ARBA00022989"/>
    </source>
</evidence>
<comment type="subcellular location">
    <subcellularLocation>
        <location evidence="1">Membrane</location>
        <topology evidence="1">Multi-pass membrane protein</topology>
    </subcellularLocation>
</comment>
<proteinExistence type="predicted"/>
<dbReference type="EMBL" id="JAJTJA010000016">
    <property type="protein sequence ID" value="KAH8689006.1"/>
    <property type="molecule type" value="Genomic_DNA"/>
</dbReference>
<dbReference type="PRINTS" id="PR01036">
    <property type="entry name" value="TCRTETB"/>
</dbReference>
<evidence type="ECO:0000256" key="1">
    <source>
        <dbReference type="ARBA" id="ARBA00004141"/>
    </source>
</evidence>
<name>A0AAD4KIA5_9EURO</name>
<reference evidence="10" key="1">
    <citation type="submission" date="2021-12" db="EMBL/GenBank/DDBJ databases">
        <title>Convergent genome expansion in fungi linked to evolution of root-endophyte symbiosis.</title>
        <authorList>
            <consortium name="DOE Joint Genome Institute"/>
            <person name="Ke Y.-H."/>
            <person name="Bonito G."/>
            <person name="Liao H.-L."/>
            <person name="Looney B."/>
            <person name="Rojas-Flechas A."/>
            <person name="Nash J."/>
            <person name="Hameed K."/>
            <person name="Schadt C."/>
            <person name="Martin F."/>
            <person name="Crous P.W."/>
            <person name="Miettinen O."/>
            <person name="Magnuson J.K."/>
            <person name="Labbe J."/>
            <person name="Jacobson D."/>
            <person name="Doktycz M.J."/>
            <person name="Veneault-Fourrey C."/>
            <person name="Kuo A."/>
            <person name="Mondo S."/>
            <person name="Calhoun S."/>
            <person name="Riley R."/>
            <person name="Ohm R."/>
            <person name="LaButti K."/>
            <person name="Andreopoulos B."/>
            <person name="Pangilinan J."/>
            <person name="Nolan M."/>
            <person name="Tritt A."/>
            <person name="Clum A."/>
            <person name="Lipzen A."/>
            <person name="Daum C."/>
            <person name="Barry K."/>
            <person name="Grigoriev I.V."/>
            <person name="Vilgalys R."/>
        </authorList>
    </citation>
    <scope>NUCLEOTIDE SEQUENCE</scope>
    <source>
        <strain evidence="10">PMI_201</strain>
    </source>
</reference>
<feature type="transmembrane region" description="Helical" evidence="8">
    <location>
        <begin position="175"/>
        <end position="193"/>
    </location>
</feature>
<feature type="transmembrane region" description="Helical" evidence="8">
    <location>
        <begin position="511"/>
        <end position="532"/>
    </location>
</feature>
<evidence type="ECO:0000256" key="8">
    <source>
        <dbReference type="SAM" id="Phobius"/>
    </source>
</evidence>
<dbReference type="Gene3D" id="1.20.1720.10">
    <property type="entry name" value="Multidrug resistance protein D"/>
    <property type="match status" value="1"/>
</dbReference>
<feature type="compositionally biased region" description="Low complexity" evidence="7">
    <location>
        <begin position="23"/>
        <end position="41"/>
    </location>
</feature>
<keyword evidence="4 8" id="KW-1133">Transmembrane helix</keyword>
<feature type="domain" description="Major facilitator superfamily (MFS) profile" evidence="9">
    <location>
        <begin position="109"/>
        <end position="560"/>
    </location>
</feature>
<feature type="transmembrane region" description="Helical" evidence="8">
    <location>
        <begin position="442"/>
        <end position="462"/>
    </location>
</feature>
<keyword evidence="5 8" id="KW-0472">Membrane</keyword>
<protein>
    <submittedName>
        <fullName evidence="10">Major facilitator superfamily domain-containing protein</fullName>
    </submittedName>
</protein>
<feature type="transmembrane region" description="Helical" evidence="8">
    <location>
        <begin position="346"/>
        <end position="363"/>
    </location>
</feature>
<dbReference type="GeneID" id="70251604"/>
<dbReference type="Proteomes" id="UP001201262">
    <property type="component" value="Unassembled WGS sequence"/>
</dbReference>
<feature type="transmembrane region" description="Helical" evidence="8">
    <location>
        <begin position="538"/>
        <end position="557"/>
    </location>
</feature>
<evidence type="ECO:0000256" key="3">
    <source>
        <dbReference type="ARBA" id="ARBA00022692"/>
    </source>
</evidence>
<sequence>MPPDIDTTKLTVQEHALPSLCESAPSSSVPGSPVSRPTKGLISSFSSSSTLANLETESCNRDVERKLTQTTDTSDQLNKEDEELGASASSKQIDQQPYHIFSRKRKKQMVYIVSFAALFSPLSSNIYFPALGDVSKKLNISMPLANLTITVYMIVQGIAPSFWGSLADSVGRRSVFMGTFVVYLIANIVLAFSNNYTQVMVFRAVQAAGSAATISIGAGVIGDLTTSDERGGLVGTFGGVRMLGQAIGPVFGGLLTQYCGYQSIFWFLTAFGGLSLVTIIFFLPETLRTIAGDGTVRLKGFHHQPIIYMLTGQPNVNKHSIPDGKRVGVKLLTIFEPLIFLAEKDVFITLFFGSIVYTVWSMVTSSTMSVFEHAYELDSLKVGLIFLANGAGCVSGSFLMGCLMDSDHRRYEMKYCKANGYPIETRINLRSYQDFPIEQARLYNNWWIVLIFVICIAGYGFTLEAPKSLMPLAILLQFFIAFTATAVFSANSALIIDLYPGKSASATAVNNLIRCSIGAAGVAVIEILIDALTAKYTFLLLACITVVTSPLLLLELMKGAEWRLARQARLTKK</sequence>
<dbReference type="PROSITE" id="PS50850">
    <property type="entry name" value="MFS"/>
    <property type="match status" value="1"/>
</dbReference>
<keyword evidence="2" id="KW-0813">Transport</keyword>
<evidence type="ECO:0000256" key="5">
    <source>
        <dbReference type="ARBA" id="ARBA00023136"/>
    </source>
</evidence>
<comment type="caution">
    <text evidence="10">The sequence shown here is derived from an EMBL/GenBank/DDBJ whole genome shotgun (WGS) entry which is preliminary data.</text>
</comment>
<evidence type="ECO:0000313" key="10">
    <source>
        <dbReference type="EMBL" id="KAH8689006.1"/>
    </source>
</evidence>
<evidence type="ECO:0000256" key="6">
    <source>
        <dbReference type="ARBA" id="ARBA00059659"/>
    </source>
</evidence>
<keyword evidence="11" id="KW-1185">Reference proteome</keyword>
<feature type="region of interest" description="Disordered" evidence="7">
    <location>
        <begin position="64"/>
        <end position="91"/>
    </location>
</feature>
<dbReference type="InterPro" id="IPR036259">
    <property type="entry name" value="MFS_trans_sf"/>
</dbReference>
<dbReference type="InterPro" id="IPR020846">
    <property type="entry name" value="MFS_dom"/>
</dbReference>
<dbReference type="GO" id="GO:0005886">
    <property type="term" value="C:plasma membrane"/>
    <property type="evidence" value="ECO:0007669"/>
    <property type="project" value="TreeGrafter"/>
</dbReference>
<feature type="transmembrane region" description="Helical" evidence="8">
    <location>
        <begin position="474"/>
        <end position="499"/>
    </location>
</feature>
<dbReference type="InterPro" id="IPR011701">
    <property type="entry name" value="MFS"/>
</dbReference>
<evidence type="ECO:0000313" key="11">
    <source>
        <dbReference type="Proteomes" id="UP001201262"/>
    </source>
</evidence>
<dbReference type="GO" id="GO:0022857">
    <property type="term" value="F:transmembrane transporter activity"/>
    <property type="evidence" value="ECO:0007669"/>
    <property type="project" value="InterPro"/>
</dbReference>
<accession>A0AAD4KIA5</accession>
<feature type="transmembrane region" description="Helical" evidence="8">
    <location>
        <begin position="264"/>
        <end position="283"/>
    </location>
</feature>
<comment type="function">
    <text evidence="6">MFS-type transporter; part of the gene cluster that mediates the biosynthesis of the antihypercholesterolemic agents phomoidrides which are dimeric anhydrides.</text>
</comment>
<dbReference type="Pfam" id="PF07690">
    <property type="entry name" value="MFS_1"/>
    <property type="match status" value="1"/>
</dbReference>
<feature type="region of interest" description="Disordered" evidence="7">
    <location>
        <begin position="19"/>
        <end position="41"/>
    </location>
</feature>
<evidence type="ECO:0000256" key="7">
    <source>
        <dbReference type="SAM" id="MobiDB-lite"/>
    </source>
</evidence>